<dbReference type="Pfam" id="PF12796">
    <property type="entry name" value="Ank_2"/>
    <property type="match status" value="4"/>
</dbReference>
<comment type="caution">
    <text evidence="3">The sequence shown here is derived from an EMBL/GenBank/DDBJ whole genome shotgun (WGS) entry which is preliminary data.</text>
</comment>
<protein>
    <submittedName>
        <fullName evidence="3">Ankyrin repeat and SOCS box 3-like</fullName>
    </submittedName>
</protein>
<organism evidence="3 4">
    <name type="scientific">Paramuricea clavata</name>
    <name type="common">Red gorgonian</name>
    <name type="synonym">Violescent sea-whip</name>
    <dbReference type="NCBI Taxonomy" id="317549"/>
    <lineage>
        <taxon>Eukaryota</taxon>
        <taxon>Metazoa</taxon>
        <taxon>Cnidaria</taxon>
        <taxon>Anthozoa</taxon>
        <taxon>Octocorallia</taxon>
        <taxon>Malacalcyonacea</taxon>
        <taxon>Plexauridae</taxon>
        <taxon>Paramuricea</taxon>
    </lineage>
</organism>
<dbReference type="SMART" id="SM00969">
    <property type="entry name" value="SOCS_box"/>
    <property type="match status" value="1"/>
</dbReference>
<dbReference type="GO" id="GO:0035556">
    <property type="term" value="P:intracellular signal transduction"/>
    <property type="evidence" value="ECO:0007669"/>
    <property type="project" value="InterPro"/>
</dbReference>
<dbReference type="PANTHER" id="PTHR24198:SF165">
    <property type="entry name" value="ANKYRIN REPEAT-CONTAINING PROTEIN-RELATED"/>
    <property type="match status" value="1"/>
</dbReference>
<keyword evidence="2" id="KW-0040">ANK repeat</keyword>
<dbReference type="Gene3D" id="1.25.40.20">
    <property type="entry name" value="Ankyrin repeat-containing domain"/>
    <property type="match status" value="3"/>
</dbReference>
<evidence type="ECO:0000256" key="2">
    <source>
        <dbReference type="ARBA" id="ARBA00023043"/>
    </source>
</evidence>
<dbReference type="PROSITE" id="PS50297">
    <property type="entry name" value="ANK_REP_REGION"/>
    <property type="match status" value="4"/>
</dbReference>
<dbReference type="PANTHER" id="PTHR24198">
    <property type="entry name" value="ANKYRIN REPEAT AND PROTEIN KINASE DOMAIN-CONTAINING PROTEIN"/>
    <property type="match status" value="1"/>
</dbReference>
<accession>A0A6S7GHJ1</accession>
<dbReference type="Pfam" id="PF07525">
    <property type="entry name" value="SOCS_box"/>
    <property type="match status" value="1"/>
</dbReference>
<evidence type="ECO:0000313" key="3">
    <source>
        <dbReference type="EMBL" id="CAB3990783.1"/>
    </source>
</evidence>
<name>A0A6S7GHJ1_PARCT</name>
<proteinExistence type="predicted"/>
<dbReference type="SUPFAM" id="SSF48403">
    <property type="entry name" value="Ankyrin repeat"/>
    <property type="match status" value="1"/>
</dbReference>
<dbReference type="EMBL" id="CACRXK020001725">
    <property type="protein sequence ID" value="CAB3990783.1"/>
    <property type="molecule type" value="Genomic_DNA"/>
</dbReference>
<dbReference type="FunFam" id="1.10.750.20:FF:000001">
    <property type="entry name" value="Ankyrin repeat and SOCS box containing 1"/>
    <property type="match status" value="1"/>
</dbReference>
<dbReference type="SMART" id="SM00248">
    <property type="entry name" value="ANK"/>
    <property type="match status" value="11"/>
</dbReference>
<dbReference type="InterPro" id="IPR036036">
    <property type="entry name" value="SOCS_box-like_dom_sf"/>
</dbReference>
<evidence type="ECO:0000256" key="1">
    <source>
        <dbReference type="ARBA" id="ARBA00022737"/>
    </source>
</evidence>
<evidence type="ECO:0000313" key="4">
    <source>
        <dbReference type="Proteomes" id="UP001152795"/>
    </source>
</evidence>
<dbReference type="InterPro" id="IPR036770">
    <property type="entry name" value="Ankyrin_rpt-contain_sf"/>
</dbReference>
<gene>
    <name evidence="3" type="ORF">PACLA_8A007808</name>
</gene>
<sequence length="523" mass="58461">MSSSINEHESNENDSYPIHEAVLEGDCDKILSLLEEGYNIHYVNDSYETPVHVAVFNKQYEVLKLLLSNDGQPVIEGYSNPLLYATSEADQECIEILLDYESDPSYQDELFENLWTPLHEACHKGLTSILEKFLETTCDLDVRNEEGATPVYISCQYGEKNCLQLLLNHGADAEIAVDSLDTPLDIACQEGYYDCVAILLNQGVNIDTKRSALAAACYDDQYECAKLLIENNVSLHSLDTRPPIYFAARHSGVLCLGLLIESGVDVNSVCMGFTPLYEAVSAQNLPGCKMLLSRGADPSCICEYNMLRKTPLMVAASNNNVEIVKELVSHGADVNQATFTSPLLLAAKFKCCEALEQLLSYNPDINYVDEGGNSALSTLCTVLVINYSTDEYDYLLQFCRKILISGGDMTHLAKVSTISPIMQDTVFVRMCPDLVRLLLEFATCREHIQFLSTICEMCTEEGLEDWEQLYDLIWHPRKLTHLCRIKIRCVLGEKGLEGIEELPLPATLKGYLRHSEGIAFEWS</sequence>
<reference evidence="3" key="1">
    <citation type="submission" date="2020-04" db="EMBL/GenBank/DDBJ databases">
        <authorList>
            <person name="Alioto T."/>
            <person name="Alioto T."/>
            <person name="Gomez Garrido J."/>
        </authorList>
    </citation>
    <scope>NUCLEOTIDE SEQUENCE</scope>
    <source>
        <strain evidence="3">A484AB</strain>
    </source>
</reference>
<dbReference type="Proteomes" id="UP001152795">
    <property type="component" value="Unassembled WGS sequence"/>
</dbReference>
<dbReference type="AlphaFoldDB" id="A0A6S7GHJ1"/>
<dbReference type="PROSITE" id="PS50225">
    <property type="entry name" value="SOCS"/>
    <property type="match status" value="1"/>
</dbReference>
<dbReference type="PROSITE" id="PS50088">
    <property type="entry name" value="ANK_REPEAT"/>
    <property type="match status" value="6"/>
</dbReference>
<dbReference type="Gene3D" id="1.10.750.20">
    <property type="entry name" value="SOCS box"/>
    <property type="match status" value="1"/>
</dbReference>
<dbReference type="InterPro" id="IPR002110">
    <property type="entry name" value="Ankyrin_rpt"/>
</dbReference>
<dbReference type="InterPro" id="IPR001496">
    <property type="entry name" value="SOCS_box"/>
</dbReference>
<keyword evidence="1" id="KW-0677">Repeat</keyword>
<keyword evidence="4" id="KW-1185">Reference proteome</keyword>
<dbReference type="CDD" id="cd03587">
    <property type="entry name" value="SOCS"/>
    <property type="match status" value="1"/>
</dbReference>
<dbReference type="OrthoDB" id="194358at2759"/>
<dbReference type="SUPFAM" id="SSF158235">
    <property type="entry name" value="SOCS box-like"/>
    <property type="match status" value="1"/>
</dbReference>